<dbReference type="EMBL" id="JAAQYP010000072">
    <property type="protein sequence ID" value="NNA98891.1"/>
    <property type="molecule type" value="Genomic_DNA"/>
</dbReference>
<dbReference type="AlphaFoldDB" id="A0A7Y1MVB6"/>
<gene>
    <name evidence="1" type="ORF">HBO33_27425</name>
</gene>
<sequence length="211" mass="23519">MLLQGLLDICLYLGKHLFDRTFSQNLQAHVSQVFNQELNVCSAMQQLSLVGINVTSIKNEAGFYALYRMAMLLARLISFYHARHGYDGGESMRQVLSAIVTSIVSPTPRGALDVPGLSKLDYKLQVQVSSCLAAFREVLSSQAVGIVSGLDQSEQVRTHIDKKYGIRVELQKKHMLQEINSILSSDQLGVDIRLALQQLTARKISCARDFF</sequence>
<accession>A0A7Y1MVB6</accession>
<proteinExistence type="predicted"/>
<dbReference type="RefSeq" id="WP_169899101.1">
    <property type="nucleotide sequence ID" value="NZ_JAAQYP010000072.1"/>
</dbReference>
<evidence type="ECO:0000313" key="2">
    <source>
        <dbReference type="Proteomes" id="UP000542111"/>
    </source>
</evidence>
<reference evidence="1 2" key="1">
    <citation type="journal article" date="2020" name="Front. Microbiol.">
        <title>Genetic Organization of the aprX-lipA2 Operon Affects the Proteolytic Potential of Pseudomonas Species in Milk.</title>
        <authorList>
            <person name="Maier C."/>
            <person name="Huptas C."/>
            <person name="von Neubeck M."/>
            <person name="Scherer S."/>
            <person name="Wenning M."/>
            <person name="Lucking G."/>
        </authorList>
    </citation>
    <scope>NUCLEOTIDE SEQUENCE [LARGE SCALE GENOMIC DNA]</scope>
    <source>
        <strain evidence="1 2">G4779</strain>
    </source>
</reference>
<comment type="caution">
    <text evidence="1">The sequence shown here is derived from an EMBL/GenBank/DDBJ whole genome shotgun (WGS) entry which is preliminary data.</text>
</comment>
<protein>
    <submittedName>
        <fullName evidence="1">Uncharacterized protein</fullName>
    </submittedName>
</protein>
<organism evidence="1 2">
    <name type="scientific">Pseudomonas gessardii</name>
    <dbReference type="NCBI Taxonomy" id="78544"/>
    <lineage>
        <taxon>Bacteria</taxon>
        <taxon>Pseudomonadati</taxon>
        <taxon>Pseudomonadota</taxon>
        <taxon>Gammaproteobacteria</taxon>
        <taxon>Pseudomonadales</taxon>
        <taxon>Pseudomonadaceae</taxon>
        <taxon>Pseudomonas</taxon>
    </lineage>
</organism>
<name>A0A7Y1MVB6_9PSED</name>
<evidence type="ECO:0000313" key="1">
    <source>
        <dbReference type="EMBL" id="NNA98891.1"/>
    </source>
</evidence>
<dbReference type="Proteomes" id="UP000542111">
    <property type="component" value="Unassembled WGS sequence"/>
</dbReference>